<dbReference type="Proteomes" id="UP000624703">
    <property type="component" value="Unassembled WGS sequence"/>
</dbReference>
<reference evidence="1" key="1">
    <citation type="submission" date="2021-01" db="EMBL/GenBank/DDBJ databases">
        <title>Modified the classification status of verrucomicrobia.</title>
        <authorList>
            <person name="Feng X."/>
        </authorList>
    </citation>
    <scope>NUCLEOTIDE SEQUENCE</scope>
    <source>
        <strain evidence="1">_KCTC 22039</strain>
    </source>
</reference>
<dbReference type="RefSeq" id="WP_200310820.1">
    <property type="nucleotide sequence ID" value="NZ_JAENIM010000034.1"/>
</dbReference>
<sequence>MKGKLFNLLSLVAIALGWLGLSSCSSLIGSDYRAEVSRPQQPWEGTSKNWGGYSDKPLSPTSWQVSYRCYNEFTEAQCRQLCLLRAAQLTVQHGGSTFVVSEEKTSTRFEYSDIPAHETPGFYTKEGYQTYKQLPNGESIPVVQYRNQWVKGESIPAHRVKNSIIESSMTIQLTNSSQPAGNNHYNATQLLEDGRKNWPHLPKSALALGTE</sequence>
<dbReference type="EMBL" id="JAENIM010000034">
    <property type="protein sequence ID" value="MBK1790796.1"/>
    <property type="molecule type" value="Genomic_DNA"/>
</dbReference>
<proteinExistence type="predicted"/>
<comment type="caution">
    <text evidence="1">The sequence shown here is derived from an EMBL/GenBank/DDBJ whole genome shotgun (WGS) entry which is preliminary data.</text>
</comment>
<gene>
    <name evidence="1" type="ORF">JIN82_06465</name>
</gene>
<evidence type="ECO:0000313" key="2">
    <source>
        <dbReference type="Proteomes" id="UP000624703"/>
    </source>
</evidence>
<name>A0A8J7SJ01_9BACT</name>
<dbReference type="NCBIfam" id="NF047637">
    <property type="entry name" value="lipo_CC0125"/>
    <property type="match status" value="1"/>
</dbReference>
<keyword evidence="2" id="KW-1185">Reference proteome</keyword>
<protein>
    <submittedName>
        <fullName evidence="1">Uncharacterized protein</fullName>
    </submittedName>
</protein>
<accession>A0A8J7SJ01</accession>
<organism evidence="1 2">
    <name type="scientific">Persicirhabdus sediminis</name>
    <dbReference type="NCBI Taxonomy" id="454144"/>
    <lineage>
        <taxon>Bacteria</taxon>
        <taxon>Pseudomonadati</taxon>
        <taxon>Verrucomicrobiota</taxon>
        <taxon>Verrucomicrobiia</taxon>
        <taxon>Verrucomicrobiales</taxon>
        <taxon>Verrucomicrobiaceae</taxon>
        <taxon>Persicirhabdus</taxon>
    </lineage>
</organism>
<evidence type="ECO:0000313" key="1">
    <source>
        <dbReference type="EMBL" id="MBK1790796.1"/>
    </source>
</evidence>
<dbReference type="PROSITE" id="PS51257">
    <property type="entry name" value="PROKAR_LIPOPROTEIN"/>
    <property type="match status" value="1"/>
</dbReference>
<dbReference type="AlphaFoldDB" id="A0A8J7SJ01"/>